<evidence type="ECO:0000313" key="2">
    <source>
        <dbReference type="EMBL" id="CAN80680.1"/>
    </source>
</evidence>
<reference evidence="2" key="1">
    <citation type="journal article" date="2007" name="PLoS ONE">
        <title>The first genome sequence of an elite grapevine cultivar (Pinot noir Vitis vinifera L.): coping with a highly heterozygous genome.</title>
        <authorList>
            <person name="Velasco R."/>
            <person name="Zharkikh A."/>
            <person name="Troggio M."/>
            <person name="Cartwright D.A."/>
            <person name="Cestaro A."/>
            <person name="Pruss D."/>
            <person name="Pindo M."/>
            <person name="FitzGerald L.M."/>
            <person name="Vezzulli S."/>
            <person name="Reid J."/>
            <person name="Malacarne G."/>
            <person name="Iliev D."/>
            <person name="Coppola G."/>
            <person name="Wardell B."/>
            <person name="Micheletti D."/>
            <person name="Macalma T."/>
            <person name="Facci M."/>
            <person name="Mitchell J.T."/>
            <person name="Perazzolli M."/>
            <person name="Eldredge G."/>
            <person name="Gatto P."/>
            <person name="Oyzerski R."/>
            <person name="Moretto M."/>
            <person name="Gutin N."/>
            <person name="Stefanini M."/>
            <person name="Chen Y."/>
            <person name="Segala C."/>
            <person name="Davenport C."/>
            <person name="Dematte L."/>
            <person name="Mraz A."/>
            <person name="Battilana J."/>
            <person name="Stormo K."/>
            <person name="Costa F."/>
            <person name="Tao Q."/>
            <person name="Si-Ammour A."/>
            <person name="Harkins T."/>
            <person name="Lackey A."/>
            <person name="Perbost C."/>
            <person name="Taillon B."/>
            <person name="Stella A."/>
            <person name="Solovyev V."/>
            <person name="Fawcett J.A."/>
            <person name="Sterck L."/>
            <person name="Vandepoele K."/>
            <person name="Grando S.M."/>
            <person name="Toppo S."/>
            <person name="Moser C."/>
            <person name="Lanchbury J."/>
            <person name="Bogden R."/>
            <person name="Skolnick M."/>
            <person name="Sgaramella V."/>
            <person name="Bhatnagar S.K."/>
            <person name="Fontana P."/>
            <person name="Gutin A."/>
            <person name="Van de Peer Y."/>
            <person name="Salamini F."/>
            <person name="Viola R."/>
        </authorList>
    </citation>
    <scope>NUCLEOTIDE SEQUENCE</scope>
</reference>
<dbReference type="Pfam" id="PF03108">
    <property type="entry name" value="DBD_Tnp_Mut"/>
    <property type="match status" value="1"/>
</dbReference>
<proteinExistence type="predicted"/>
<sequence>MRTLDNGNEEESNRDKPRYPQFVANTNIINHQFSVRLLFTSATEFRAAVREYAIKNERNVKFVKNEKDKVRVVCSTGCPWVVYAAQVRDEKTFQGRTYNAEHTCGRVGKLLNASVLFSINEVELSIYRFLSSGVKNSKRRTLGLTKSSFTFKGRSEPSLSTLRRSEPSFTIKHSEPLSRFIPPQPCHSGSRLLTFLFTDSSSHIVLLPPLPPPLPAAGPGSSAEIGGGDKIKIRKNVWISKTSEPISRERLLDGAKEVDNIPKIGATSDVVLSPTRTIDEDLAASKSLDIIVVDGTDTLPLIETDQHSPAIITNFTVQC</sequence>
<name>A5B1I8_VITVI</name>
<accession>A5B1I8</accession>
<dbReference type="ExpressionAtlas" id="A5B1I8">
    <property type="expression patterns" value="baseline and differential"/>
</dbReference>
<gene>
    <name evidence="2" type="ORF">VITISV_037733</name>
</gene>
<dbReference type="AlphaFoldDB" id="A5B1I8"/>
<organism evidence="2">
    <name type="scientific">Vitis vinifera</name>
    <name type="common">Grape</name>
    <dbReference type="NCBI Taxonomy" id="29760"/>
    <lineage>
        <taxon>Eukaryota</taxon>
        <taxon>Viridiplantae</taxon>
        <taxon>Streptophyta</taxon>
        <taxon>Embryophyta</taxon>
        <taxon>Tracheophyta</taxon>
        <taxon>Spermatophyta</taxon>
        <taxon>Magnoliopsida</taxon>
        <taxon>eudicotyledons</taxon>
        <taxon>Gunneridae</taxon>
        <taxon>Pentapetalae</taxon>
        <taxon>rosids</taxon>
        <taxon>Vitales</taxon>
        <taxon>Vitaceae</taxon>
        <taxon>Viteae</taxon>
        <taxon>Vitis</taxon>
    </lineage>
</organism>
<dbReference type="InterPro" id="IPR004332">
    <property type="entry name" value="Transposase_MuDR"/>
</dbReference>
<protein>
    <recommendedName>
        <fullName evidence="1">Transposase MuDR plant domain-containing protein</fullName>
    </recommendedName>
</protein>
<feature type="domain" description="Transposase MuDR plant" evidence="1">
    <location>
        <begin position="33"/>
        <end position="94"/>
    </location>
</feature>
<dbReference type="EMBL" id="AM443426">
    <property type="protein sequence ID" value="CAN80680.1"/>
    <property type="molecule type" value="Genomic_DNA"/>
</dbReference>
<evidence type="ECO:0000259" key="1">
    <source>
        <dbReference type="Pfam" id="PF03108"/>
    </source>
</evidence>